<evidence type="ECO:0000256" key="5">
    <source>
        <dbReference type="ARBA" id="ARBA00022430"/>
    </source>
</evidence>
<keyword evidence="9 11" id="KW-0464">Manganese</keyword>
<feature type="binding site" evidence="11">
    <location>
        <position position="244"/>
    </location>
    <ligand>
        <name>Mn(2+)</name>
        <dbReference type="ChEBI" id="CHEBI:29035"/>
    </ligand>
</feature>
<dbReference type="GO" id="GO:0030145">
    <property type="term" value="F:manganese ion binding"/>
    <property type="evidence" value="ECO:0007669"/>
    <property type="project" value="UniProtKB-UniRule"/>
</dbReference>
<reference evidence="13 14" key="1">
    <citation type="journal article" date="2016" name="Nat. Commun.">
        <title>Thousands of microbial genomes shed light on interconnected biogeochemical processes in an aquifer system.</title>
        <authorList>
            <person name="Anantharaman K."/>
            <person name="Brown C.T."/>
            <person name="Hug L.A."/>
            <person name="Sharon I."/>
            <person name="Castelle C.J."/>
            <person name="Probst A.J."/>
            <person name="Thomas B.C."/>
            <person name="Singh A."/>
            <person name="Wilkins M.J."/>
            <person name="Karaoz U."/>
            <person name="Brodie E.L."/>
            <person name="Williams K.H."/>
            <person name="Hubbard S.S."/>
            <person name="Banfield J.F."/>
        </authorList>
    </citation>
    <scope>NUCLEOTIDE SEQUENCE [LARGE SCALE GENOMIC DNA]</scope>
</reference>
<keyword evidence="11" id="KW-0963">Cytoplasm</keyword>
<feature type="binding site" evidence="11">
    <location>
        <position position="20"/>
    </location>
    <ligand>
        <name>Mn(2+)</name>
        <dbReference type="ChEBI" id="CHEBI:29035"/>
    </ligand>
</feature>
<comment type="similarity">
    <text evidence="2 11">Belongs to the alpha-IPM synthase/homocitrate synthase family. LeuA type 1 subfamily.</text>
</comment>
<dbReference type="GO" id="GO:0003852">
    <property type="term" value="F:2-isopropylmalate synthase activity"/>
    <property type="evidence" value="ECO:0007669"/>
    <property type="project" value="UniProtKB-UniRule"/>
</dbReference>
<evidence type="ECO:0000256" key="9">
    <source>
        <dbReference type="ARBA" id="ARBA00023211"/>
    </source>
</evidence>
<dbReference type="SUPFAM" id="SSF51569">
    <property type="entry name" value="Aldolase"/>
    <property type="match status" value="1"/>
</dbReference>
<name>A0A1F6CPN2_9BACT</name>
<feature type="domain" description="Pyruvate carboxyltransferase" evidence="12">
    <location>
        <begin position="11"/>
        <end position="273"/>
    </location>
</feature>
<evidence type="ECO:0000256" key="2">
    <source>
        <dbReference type="ARBA" id="ARBA00009396"/>
    </source>
</evidence>
<protein>
    <recommendedName>
        <fullName evidence="4 11">2-isopropylmalate synthase</fullName>
        <ecNumber evidence="3 11">2.3.3.13</ecNumber>
    </recommendedName>
    <alternativeName>
        <fullName evidence="11">Alpha-IPM synthase</fullName>
    </alternativeName>
    <alternativeName>
        <fullName evidence="11">Alpha-isopropylmalate synthase</fullName>
    </alternativeName>
</protein>
<comment type="function">
    <text evidence="11">Catalyzes the condensation of the acetyl group of acetyl-CoA with 3-methyl-2-oxobutanoate (2-ketoisovalerate) to form 3-carboxy-3-hydroxy-4-methylpentanoate (2-isopropylmalate).</text>
</comment>
<dbReference type="Gene3D" id="3.30.160.270">
    <property type="match status" value="1"/>
</dbReference>
<keyword evidence="7 11" id="KW-0808">Transferase</keyword>
<dbReference type="Gene3D" id="1.10.238.260">
    <property type="match status" value="1"/>
</dbReference>
<evidence type="ECO:0000259" key="12">
    <source>
        <dbReference type="PROSITE" id="PS50991"/>
    </source>
</evidence>
<comment type="pathway">
    <text evidence="1 11">Amino-acid biosynthesis; L-leucine biosynthesis; L-leucine from 3-methyl-2-oxobutanoate: step 1/4.</text>
</comment>
<feature type="region of interest" description="Regulatory domain" evidence="11">
    <location>
        <begin position="397"/>
        <end position="519"/>
    </location>
</feature>
<dbReference type="NCBIfam" id="NF002087">
    <property type="entry name" value="PRK00915.1-4"/>
    <property type="match status" value="1"/>
</dbReference>
<dbReference type="Gene3D" id="3.20.20.70">
    <property type="entry name" value="Aldolase class I"/>
    <property type="match status" value="1"/>
</dbReference>
<dbReference type="PANTHER" id="PTHR10277:SF9">
    <property type="entry name" value="2-ISOPROPYLMALATE SYNTHASE 1, CHLOROPLASTIC-RELATED"/>
    <property type="match status" value="1"/>
</dbReference>
<keyword evidence="5 11" id="KW-0432">Leucine biosynthesis</keyword>
<dbReference type="InterPro" id="IPR054691">
    <property type="entry name" value="LeuA/HCS_post-cat"/>
</dbReference>
<dbReference type="GO" id="GO:0003985">
    <property type="term" value="F:acetyl-CoA C-acetyltransferase activity"/>
    <property type="evidence" value="ECO:0007669"/>
    <property type="project" value="UniProtKB-UniRule"/>
</dbReference>
<sequence>MTQTGTDKERVVIFDTTLRDGEQCPGATMSHEGKLEVAELLDEMGVHVIEAGFPINGDGDFRAVKEIAERTKNAIVCGLARASQKDIDAAGDAIKPAKQGRIHTFIATSPRHLQFKLRMSQEQVLERVTWSVSRSRNRAGDVEWSCEDGTQSDIDFLCRCIEAAIRAGASTINVPDTCGYAHPWDYFELIKTLRERVPNSDQACFSVHCHDDLGMAVANSLAGVRAGARQIECTINGIGERAGNAALEEIVMAIKTRNDGFPFTTGIETTLLTRASKLVSAVTSFPVQYNKAIVGRNAFAHASGIHQHGMLKHPGMYEIMTPESVGLKQSSLVMGKHSGRHAFVHKLEELGYHLSANQIDDAFGRFKILADKKRQVFDEDIEALVDEEIARAHERIKVLSLIVVAGTFGPQTAALTLDIDGRHASTQTTGNGPVDALFKAIKTLVPHEAILELYQVKAVSEHTDAQAEVMVRLGGQTRSFSATGHDPDTLVASAIAYVGALCKLLASSERQIRPTDSAK</sequence>
<proteinExistence type="inferred from homology"/>
<dbReference type="PROSITE" id="PS00815">
    <property type="entry name" value="AIPM_HOMOCIT_SYNTH_1"/>
    <property type="match status" value="1"/>
</dbReference>
<dbReference type="PROSITE" id="PS50991">
    <property type="entry name" value="PYR_CT"/>
    <property type="match status" value="1"/>
</dbReference>
<comment type="cofactor">
    <cofactor evidence="11">
        <name>Mn(2+)</name>
        <dbReference type="ChEBI" id="CHEBI:29035"/>
    </cofactor>
</comment>
<evidence type="ECO:0000256" key="11">
    <source>
        <dbReference type="HAMAP-Rule" id="MF_01025"/>
    </source>
</evidence>
<dbReference type="PANTHER" id="PTHR10277">
    <property type="entry name" value="HOMOCITRATE SYNTHASE-RELATED"/>
    <property type="match status" value="1"/>
</dbReference>
<evidence type="ECO:0000256" key="6">
    <source>
        <dbReference type="ARBA" id="ARBA00022605"/>
    </source>
</evidence>
<dbReference type="Pfam" id="PF08502">
    <property type="entry name" value="LeuA_dimer"/>
    <property type="match status" value="1"/>
</dbReference>
<dbReference type="EC" id="2.3.3.13" evidence="3 11"/>
<evidence type="ECO:0000313" key="14">
    <source>
        <dbReference type="Proteomes" id="UP000176445"/>
    </source>
</evidence>
<comment type="catalytic activity">
    <reaction evidence="11">
        <text>3-methyl-2-oxobutanoate + acetyl-CoA + H2O = (2S)-2-isopropylmalate + CoA + H(+)</text>
        <dbReference type="Rhea" id="RHEA:21524"/>
        <dbReference type="ChEBI" id="CHEBI:1178"/>
        <dbReference type="ChEBI" id="CHEBI:11851"/>
        <dbReference type="ChEBI" id="CHEBI:15377"/>
        <dbReference type="ChEBI" id="CHEBI:15378"/>
        <dbReference type="ChEBI" id="CHEBI:57287"/>
        <dbReference type="ChEBI" id="CHEBI:57288"/>
        <dbReference type="EC" id="2.3.3.13"/>
    </reaction>
</comment>
<dbReference type="SMART" id="SM00917">
    <property type="entry name" value="LeuA_dimer"/>
    <property type="match status" value="1"/>
</dbReference>
<dbReference type="NCBIfam" id="TIGR00973">
    <property type="entry name" value="leuA_bact"/>
    <property type="match status" value="1"/>
</dbReference>
<dbReference type="Pfam" id="PF00682">
    <property type="entry name" value="HMGL-like"/>
    <property type="match status" value="1"/>
</dbReference>
<dbReference type="InterPro" id="IPR050073">
    <property type="entry name" value="2-IPM_HCS-like"/>
</dbReference>
<dbReference type="Proteomes" id="UP000176445">
    <property type="component" value="Unassembled WGS sequence"/>
</dbReference>
<dbReference type="PROSITE" id="PS00816">
    <property type="entry name" value="AIPM_HOMOCIT_SYNTH_2"/>
    <property type="match status" value="1"/>
</dbReference>
<dbReference type="NCBIfam" id="NF002086">
    <property type="entry name" value="PRK00915.1-3"/>
    <property type="match status" value="1"/>
</dbReference>
<dbReference type="HAMAP" id="MF_01025">
    <property type="entry name" value="LeuA_type1"/>
    <property type="match status" value="1"/>
</dbReference>
<dbReference type="AlphaFoldDB" id="A0A1F6CPN2"/>
<organism evidence="13 14">
    <name type="scientific">Candidatus Kaiserbacteria bacterium RIFCSPHIGHO2_01_FULL_54_36b</name>
    <dbReference type="NCBI Taxonomy" id="1798483"/>
    <lineage>
        <taxon>Bacteria</taxon>
        <taxon>Candidatus Kaiseribacteriota</taxon>
    </lineage>
</organism>
<dbReference type="Pfam" id="PF22617">
    <property type="entry name" value="HCS_D2"/>
    <property type="match status" value="1"/>
</dbReference>
<keyword evidence="6 11" id="KW-0028">Amino-acid biosynthesis</keyword>
<dbReference type="UniPathway" id="UPA00048">
    <property type="reaction ID" value="UER00070"/>
</dbReference>
<dbReference type="InterPro" id="IPR013785">
    <property type="entry name" value="Aldolase_TIM"/>
</dbReference>
<evidence type="ECO:0000256" key="8">
    <source>
        <dbReference type="ARBA" id="ARBA00022723"/>
    </source>
</evidence>
<dbReference type="InterPro" id="IPR036230">
    <property type="entry name" value="LeuA_allosteric_dom_sf"/>
</dbReference>
<evidence type="ECO:0000256" key="3">
    <source>
        <dbReference type="ARBA" id="ARBA00012973"/>
    </source>
</evidence>
<dbReference type="InterPro" id="IPR005671">
    <property type="entry name" value="LeuA_bact_synth"/>
</dbReference>
<dbReference type="GO" id="GO:0005829">
    <property type="term" value="C:cytosol"/>
    <property type="evidence" value="ECO:0007669"/>
    <property type="project" value="TreeGrafter"/>
</dbReference>
<accession>A0A1F6CPN2</accession>
<evidence type="ECO:0000256" key="1">
    <source>
        <dbReference type="ARBA" id="ARBA00004689"/>
    </source>
</evidence>
<feature type="binding site" evidence="11">
    <location>
        <position position="210"/>
    </location>
    <ligand>
        <name>Mn(2+)</name>
        <dbReference type="ChEBI" id="CHEBI:29035"/>
    </ligand>
</feature>
<comment type="caution">
    <text evidence="13">The sequence shown here is derived from an EMBL/GenBank/DDBJ whole genome shotgun (WGS) entry which is preliminary data.</text>
</comment>
<evidence type="ECO:0000256" key="4">
    <source>
        <dbReference type="ARBA" id="ARBA00018198"/>
    </source>
</evidence>
<dbReference type="CDD" id="cd07940">
    <property type="entry name" value="DRE_TIM_IPMS"/>
    <property type="match status" value="1"/>
</dbReference>
<dbReference type="FunFam" id="1.10.238.260:FF:000001">
    <property type="entry name" value="2-isopropylmalate synthase"/>
    <property type="match status" value="1"/>
</dbReference>
<dbReference type="InterPro" id="IPR000891">
    <property type="entry name" value="PYR_CT"/>
</dbReference>
<evidence type="ECO:0000256" key="10">
    <source>
        <dbReference type="ARBA" id="ARBA00023304"/>
    </source>
</evidence>
<dbReference type="FunFam" id="3.20.20.70:FF:000010">
    <property type="entry name" value="2-isopropylmalate synthase"/>
    <property type="match status" value="1"/>
</dbReference>
<comment type="subunit">
    <text evidence="11">Homodimer.</text>
</comment>
<dbReference type="InterPro" id="IPR002034">
    <property type="entry name" value="AIPM/Hcit_synth_CS"/>
</dbReference>
<gene>
    <name evidence="11" type="primary">leuA</name>
    <name evidence="13" type="ORF">A2704_01355</name>
</gene>
<keyword evidence="8 11" id="KW-0479">Metal-binding</keyword>
<dbReference type="SUPFAM" id="SSF110921">
    <property type="entry name" value="2-isopropylmalate synthase LeuA, allosteric (dimerisation) domain"/>
    <property type="match status" value="1"/>
</dbReference>
<evidence type="ECO:0000313" key="13">
    <source>
        <dbReference type="EMBL" id="OGG51149.1"/>
    </source>
</evidence>
<dbReference type="GO" id="GO:0009098">
    <property type="term" value="P:L-leucine biosynthetic process"/>
    <property type="evidence" value="ECO:0007669"/>
    <property type="project" value="UniProtKB-UniRule"/>
</dbReference>
<dbReference type="InterPro" id="IPR013709">
    <property type="entry name" value="2-isopropylmalate_synth_dimer"/>
</dbReference>
<evidence type="ECO:0000256" key="7">
    <source>
        <dbReference type="ARBA" id="ARBA00022679"/>
    </source>
</evidence>
<dbReference type="EMBL" id="MFKW01000038">
    <property type="protein sequence ID" value="OGG51149.1"/>
    <property type="molecule type" value="Genomic_DNA"/>
</dbReference>
<keyword evidence="10 11" id="KW-0100">Branched-chain amino acid biosynthesis</keyword>
<feature type="binding site" evidence="11">
    <location>
        <position position="208"/>
    </location>
    <ligand>
        <name>Mn(2+)</name>
        <dbReference type="ChEBI" id="CHEBI:29035"/>
    </ligand>
</feature>